<dbReference type="PANTHER" id="PTHR10625:SF10">
    <property type="entry name" value="HISTONE DEACETYLASE HDAC1"/>
    <property type="match status" value="1"/>
</dbReference>
<dbReference type="RefSeq" id="WP_149404451.1">
    <property type="nucleotide sequence ID" value="NZ_BIXY01000129.1"/>
</dbReference>
<keyword evidence="4" id="KW-0006">Acetoin catabolism</keyword>
<proteinExistence type="inferred from homology"/>
<dbReference type="GO" id="GO:0040029">
    <property type="term" value="P:epigenetic regulation of gene expression"/>
    <property type="evidence" value="ECO:0007669"/>
    <property type="project" value="TreeGrafter"/>
</dbReference>
<dbReference type="InterPro" id="IPR023801">
    <property type="entry name" value="His_deacetylse_dom"/>
</dbReference>
<evidence type="ECO:0000259" key="6">
    <source>
        <dbReference type="Pfam" id="PF00850"/>
    </source>
</evidence>
<comment type="similarity">
    <text evidence="2">Belongs to the histone deacetylase family.</text>
</comment>
<dbReference type="UniPathway" id="UPA00040"/>
<dbReference type="SUPFAM" id="SSF52768">
    <property type="entry name" value="Arginase/deacetylase"/>
    <property type="match status" value="1"/>
</dbReference>
<dbReference type="SUPFAM" id="SSF55729">
    <property type="entry name" value="Acyl-CoA N-acyltransferases (Nat)"/>
    <property type="match status" value="1"/>
</dbReference>
<evidence type="ECO:0000256" key="3">
    <source>
        <dbReference type="ARBA" id="ARBA00020218"/>
    </source>
</evidence>
<feature type="domain" description="Histone deacetylase" evidence="6">
    <location>
        <begin position="27"/>
        <end position="347"/>
    </location>
</feature>
<evidence type="ECO:0000259" key="5">
    <source>
        <dbReference type="Pfam" id="PF00583"/>
    </source>
</evidence>
<dbReference type="AlphaFoldDB" id="A0A5A5TJ45"/>
<evidence type="ECO:0000313" key="8">
    <source>
        <dbReference type="Proteomes" id="UP000322530"/>
    </source>
</evidence>
<evidence type="ECO:0000256" key="4">
    <source>
        <dbReference type="ARBA" id="ARBA00022627"/>
    </source>
</evidence>
<reference evidence="7 8" key="1">
    <citation type="submission" date="2019-01" db="EMBL/GenBank/DDBJ databases">
        <title>Draft genome sequence of Dictyobacter sp. Uno17.</title>
        <authorList>
            <person name="Wang C.M."/>
            <person name="Zheng Y."/>
            <person name="Sakai Y."/>
            <person name="Abe K."/>
            <person name="Yokota A."/>
            <person name="Yabe S."/>
        </authorList>
    </citation>
    <scope>NUCLEOTIDE SEQUENCE [LARGE SCALE GENOMIC DNA]</scope>
    <source>
        <strain evidence="7 8">Uno17</strain>
    </source>
</reference>
<dbReference type="GO" id="GO:0045150">
    <property type="term" value="P:acetoin catabolic process"/>
    <property type="evidence" value="ECO:0007669"/>
    <property type="project" value="UniProtKB-UniPathway"/>
</dbReference>
<organism evidence="7 8">
    <name type="scientific">Dictyobacter arantiisoli</name>
    <dbReference type="NCBI Taxonomy" id="2014874"/>
    <lineage>
        <taxon>Bacteria</taxon>
        <taxon>Bacillati</taxon>
        <taxon>Chloroflexota</taxon>
        <taxon>Ktedonobacteria</taxon>
        <taxon>Ktedonobacterales</taxon>
        <taxon>Dictyobacteraceae</taxon>
        <taxon>Dictyobacter</taxon>
    </lineage>
</organism>
<evidence type="ECO:0000256" key="2">
    <source>
        <dbReference type="ARBA" id="ARBA00005947"/>
    </source>
</evidence>
<dbReference type="CDD" id="cd04301">
    <property type="entry name" value="NAT_SF"/>
    <property type="match status" value="1"/>
</dbReference>
<dbReference type="OrthoDB" id="9808367at2"/>
<dbReference type="GO" id="GO:0016747">
    <property type="term" value="F:acyltransferase activity, transferring groups other than amino-acyl groups"/>
    <property type="evidence" value="ECO:0007669"/>
    <property type="project" value="InterPro"/>
</dbReference>
<sequence length="662" mass="73977">MTNAFSTHRARLIFDPLELNYDFGLQHPLHPSRLRALIDLLACSDLWQMDDERTRLELRPATLSELSLIHDEDYLAAVQQLSQPVPKDADAATLALRSELTQRYGFDSDTPPVPGMHDVSAVIAGGSLVALSAVMGLPEGGTFASEDERPLHVFHPQGGLHHAWADRASGFCVYNDAAVAIAHVLQAVEAKILYLDFDAHHGDGVQRAFYDDPRVMTISIHETGRYLFPGSGDVLEMGNGNARGYAVNVPLEPFTEDDSYLETMNPLLSQLVTAFAPDVIVTEHGCDTHAWDPLTHLNLTMRGISAQMKLAHQLAHTYCGGRWVALGGGGYALYSVVPRAWSALWAEMSEQSLPVDLPREWIERWRPLWEQAREQELSGQQVMGKIAHTGEFPTTFLDRSEQFPPQARRWEINYANRQTVGLLRHMLIPSSIRQAFPVTRSHSPFSDLFDLLHLNRSSTPSRIRTLQTSRGAVLLRDFCPPSLIDRLHADKGLSAFSRVPEREHQLLLDIARSPDCALTVAHTPTGEIIGQVTIAPADEWWDGVDNLYEVAIEVSADWRGMGIAQQMLAFALELDAKEDMIFFAIGLSWHWDAEGLGISMFRYRELIKHLFATQGFVEYSTTEPNVSLEPANVLVARIGERIDKRIASQFLHRLSRSSAFTV</sequence>
<comment type="caution">
    <text evidence="7">The sequence shown here is derived from an EMBL/GenBank/DDBJ whole genome shotgun (WGS) entry which is preliminary data.</text>
</comment>
<dbReference type="InterPro" id="IPR000286">
    <property type="entry name" value="HDACs"/>
</dbReference>
<dbReference type="CDD" id="cd09994">
    <property type="entry name" value="HDAC_AcuC_like"/>
    <property type="match status" value="1"/>
</dbReference>
<comment type="pathway">
    <text evidence="1">Ketone degradation; acetoin degradation.</text>
</comment>
<evidence type="ECO:0000256" key="1">
    <source>
        <dbReference type="ARBA" id="ARBA00005101"/>
    </source>
</evidence>
<dbReference type="InterPro" id="IPR000182">
    <property type="entry name" value="GNAT_dom"/>
</dbReference>
<dbReference type="Pfam" id="PF00850">
    <property type="entry name" value="Hist_deacetyl"/>
    <property type="match status" value="1"/>
</dbReference>
<dbReference type="GO" id="GO:0004407">
    <property type="term" value="F:histone deacetylase activity"/>
    <property type="evidence" value="ECO:0007669"/>
    <property type="project" value="TreeGrafter"/>
</dbReference>
<keyword evidence="8" id="KW-1185">Reference proteome</keyword>
<dbReference type="InterPro" id="IPR037138">
    <property type="entry name" value="His_deacetylse_dom_sf"/>
</dbReference>
<feature type="domain" description="N-acetyltransferase" evidence="5">
    <location>
        <begin position="499"/>
        <end position="576"/>
    </location>
</feature>
<gene>
    <name evidence="7" type="ORF">KDI_51940</name>
</gene>
<dbReference type="PRINTS" id="PR01270">
    <property type="entry name" value="HDASUPER"/>
</dbReference>
<dbReference type="InterPro" id="IPR003085">
    <property type="entry name" value="AcuC"/>
</dbReference>
<dbReference type="Gene3D" id="3.40.800.20">
    <property type="entry name" value="Histone deacetylase domain"/>
    <property type="match status" value="1"/>
</dbReference>
<protein>
    <recommendedName>
        <fullName evidence="3">Acetoin utilization protein AcuC</fullName>
    </recommendedName>
</protein>
<accession>A0A5A5TJ45</accession>
<dbReference type="Proteomes" id="UP000322530">
    <property type="component" value="Unassembled WGS sequence"/>
</dbReference>
<dbReference type="InterPro" id="IPR023696">
    <property type="entry name" value="Ureohydrolase_dom_sf"/>
</dbReference>
<dbReference type="Pfam" id="PF00583">
    <property type="entry name" value="Acetyltransf_1"/>
    <property type="match status" value="1"/>
</dbReference>
<dbReference type="InterPro" id="IPR016181">
    <property type="entry name" value="Acyl_CoA_acyltransferase"/>
</dbReference>
<evidence type="ECO:0000313" key="7">
    <source>
        <dbReference type="EMBL" id="GCF11630.1"/>
    </source>
</evidence>
<dbReference type="EMBL" id="BIXY01000129">
    <property type="protein sequence ID" value="GCF11630.1"/>
    <property type="molecule type" value="Genomic_DNA"/>
</dbReference>
<name>A0A5A5TJ45_9CHLR</name>
<dbReference type="PANTHER" id="PTHR10625">
    <property type="entry name" value="HISTONE DEACETYLASE HDAC1-RELATED"/>
    <property type="match status" value="1"/>
</dbReference>
<dbReference type="Gene3D" id="3.40.630.30">
    <property type="match status" value="1"/>
</dbReference>